<proteinExistence type="predicted"/>
<dbReference type="AlphaFoldDB" id="A0A1Y0AZX7"/>
<sequence>MDLTNKNVDVRAIQLLSPVSSKGSLSFLEVWALF</sequence>
<reference evidence="1" key="1">
    <citation type="submission" date="2017-03" db="EMBL/GenBank/DDBJ databases">
        <title>The mitochondrial genome of the carnivorous plant Utricularia reniformis (Lentibulariaceae): structure, comparative analysis and evolutionary landmarks.</title>
        <authorList>
            <person name="Silva S.R."/>
            <person name="Alvarenga D.O."/>
            <person name="Michael T.P."/>
            <person name="Miranda V.F.O."/>
            <person name="Varani A.M."/>
        </authorList>
    </citation>
    <scope>NUCLEOTIDE SEQUENCE</scope>
</reference>
<gene>
    <name evidence="1" type="ORF">AEK19_MT0457</name>
</gene>
<dbReference type="EMBL" id="KY774314">
    <property type="protein sequence ID" value="ART30717.1"/>
    <property type="molecule type" value="Genomic_DNA"/>
</dbReference>
<keyword evidence="1" id="KW-0496">Mitochondrion</keyword>
<geneLocation type="mitochondrion" evidence="1"/>
<protein>
    <submittedName>
        <fullName evidence="1">Uncharacterized protein</fullName>
    </submittedName>
</protein>
<accession>A0A1Y0AZX7</accession>
<organism evidence="1">
    <name type="scientific">Utricularia reniformis</name>
    <dbReference type="NCBI Taxonomy" id="192314"/>
    <lineage>
        <taxon>Eukaryota</taxon>
        <taxon>Viridiplantae</taxon>
        <taxon>Streptophyta</taxon>
        <taxon>Embryophyta</taxon>
        <taxon>Tracheophyta</taxon>
        <taxon>Spermatophyta</taxon>
        <taxon>Magnoliopsida</taxon>
        <taxon>eudicotyledons</taxon>
        <taxon>Gunneridae</taxon>
        <taxon>Pentapetalae</taxon>
        <taxon>asterids</taxon>
        <taxon>lamiids</taxon>
        <taxon>Lamiales</taxon>
        <taxon>Lentibulariaceae</taxon>
        <taxon>Utricularia</taxon>
    </lineage>
</organism>
<name>A0A1Y0AZX7_9LAMI</name>
<evidence type="ECO:0000313" key="1">
    <source>
        <dbReference type="EMBL" id="ART30717.1"/>
    </source>
</evidence>